<organism evidence="1 2">
    <name type="scientific">Colletotrichum truncatum</name>
    <name type="common">Anthracnose fungus</name>
    <name type="synonym">Colletotrichum capsici</name>
    <dbReference type="NCBI Taxonomy" id="5467"/>
    <lineage>
        <taxon>Eukaryota</taxon>
        <taxon>Fungi</taxon>
        <taxon>Dikarya</taxon>
        <taxon>Ascomycota</taxon>
        <taxon>Pezizomycotina</taxon>
        <taxon>Sordariomycetes</taxon>
        <taxon>Hypocreomycetidae</taxon>
        <taxon>Glomerellales</taxon>
        <taxon>Glomerellaceae</taxon>
        <taxon>Colletotrichum</taxon>
        <taxon>Colletotrichum truncatum species complex</taxon>
    </lineage>
</organism>
<proteinExistence type="predicted"/>
<accession>A0ACC3YFB6</accession>
<protein>
    <submittedName>
        <fullName evidence="1">Uncharacterized protein</fullName>
    </submittedName>
</protein>
<dbReference type="EMBL" id="VUJX02000011">
    <property type="protein sequence ID" value="KAL0930588.1"/>
    <property type="molecule type" value="Genomic_DNA"/>
</dbReference>
<keyword evidence="2" id="KW-1185">Reference proteome</keyword>
<sequence>MEPENVTIAHEVTQSDDDCKICASLRQMLATPEFSLELGGPIDEIIAAASCPGHNPLFCFIRDEYNSFLLQEFNPDGERQLEAEETGGHNIDTDVWKAHKTILCHNENEPHGGIFVQIRDGRGVTWSMILGRSKYETQTSGFGRILDPDWIDLSLVKRWKNDCSTYHGEKCRNPLHIRQVSPAWLIDTSDKCLVPGDGITDFVALSYRWGGSVGFKATCDVLEIIRQPGGLSPNKIEIGLPKIIRHAMELVQELDERYLWVDAVCIVQDQEVHLREQLQLMGAIYSSATLTIVAADGDATVGLRGLKGISSSREFAQGVIPVFQDEKVIIRNEPVLRQLTGCDEYFDRGWTYQEYYLSKRRLIFSRKQIYWQCSGQSWSEDLIDDRMSAKSRDEWFGELAALMVGVPKYEVLYRWLSEYNNRILSYPEDALPGITGFLAVLSRSFAGGFLFGLAESSFDSLLLWHAQFNVDMERRKHSGKENLSKKSPVLPSWSWIGWRCFALRVPKDETFELGDAGQRTIPITQWYTHETPDAAVRRQIKSSWFNIWEDARKPDFQVPGGWTRERYDDEKHGPARGNESNLDPPEGLGEYVYHHSSLRGRYFWLPLPVSTLNEDVEPFSTPQTAYISCLTTRGWFMATRFPDDRFTEHDRAYNEHLFVMRLLDADGKDCGELKLHREEDNIGFVEADSESVPEAIELVAICKSRSPEVASKDKIHVLWVEWVSGVAYRKAAGFVWLEDWERHKLEVIHLVLG</sequence>
<comment type="caution">
    <text evidence="1">The sequence shown here is derived from an EMBL/GenBank/DDBJ whole genome shotgun (WGS) entry which is preliminary data.</text>
</comment>
<name>A0ACC3YFB6_COLTU</name>
<evidence type="ECO:0000313" key="1">
    <source>
        <dbReference type="EMBL" id="KAL0930588.1"/>
    </source>
</evidence>
<evidence type="ECO:0000313" key="2">
    <source>
        <dbReference type="Proteomes" id="UP000805649"/>
    </source>
</evidence>
<dbReference type="Proteomes" id="UP000805649">
    <property type="component" value="Unassembled WGS sequence"/>
</dbReference>
<reference evidence="1 2" key="1">
    <citation type="journal article" date="2020" name="Phytopathology">
        <title>Genome Sequence Resources of Colletotrichum truncatum, C. plurivorum, C. musicola, and C. sojae: Four Species Pathogenic to Soybean (Glycine max).</title>
        <authorList>
            <person name="Rogerio F."/>
            <person name="Boufleur T.R."/>
            <person name="Ciampi-Guillardi M."/>
            <person name="Sukno S.A."/>
            <person name="Thon M.R."/>
            <person name="Massola Junior N.S."/>
            <person name="Baroncelli R."/>
        </authorList>
    </citation>
    <scope>NUCLEOTIDE SEQUENCE [LARGE SCALE GENOMIC DNA]</scope>
    <source>
        <strain evidence="1 2">CMES1059</strain>
    </source>
</reference>
<gene>
    <name evidence="1" type="ORF">CTRU02_214663</name>
</gene>